<accession>A0A6M1R761</accession>
<dbReference type="EMBL" id="JAALAA010000024">
    <property type="protein sequence ID" value="NGN95452.1"/>
    <property type="molecule type" value="Genomic_DNA"/>
</dbReference>
<feature type="domain" description="DUF1023" evidence="3">
    <location>
        <begin position="310"/>
        <end position="477"/>
    </location>
</feature>
<evidence type="ECO:0000256" key="1">
    <source>
        <dbReference type="SAM" id="Coils"/>
    </source>
</evidence>
<sequence length="587" mass="62626">MTTVTLPPRPVAPPEFKADPAGVNAFGTALRDSSASFDDLGTYGGSSASDSGLKGESGSAYAADARSLGHRNDALSLGLRAVATAVMAHADELESLQRAANDLRYWYEELLAIVVDLERRGREIPADEVDAFAQQCASVTEQVKAHDRDVEAWQRDLERAEQEVIRAFAKAATAEKVEAAYEGVTDPADAAIADKPGSGASPEEVNDWWNGLSDEERQAVIAAYPEEIGNLDGVPAWARSEANNRQLNRDLDRIEQIPADNRTDDEHTRYENAVQASMALDRVRNATDPRTGEHYVPQLYLYDPLAFDGDGAVAVSVGDLDTAENVSVTVPGFGTDAADIDGNTQKAINVQQAASEAGGTSTASLIWIGYDAPDNLTGDAAAVTNEYLAKKGGERLADTLDGLNAMRSDDFHLTAIGHSYGSTTTAHALTDHDVDVDDAVLLGSPGAGGGVEHADELGVNNDVWVGANSRDPVAALADNGWVGGWLAAGGGLGNDPAEDDFGANRFQAEDVDRGDYVRTFPQHTSYFDHDTESLYNIARVVNGDYDDVERADHTYDPWNKGPQDPEADRTPTSPDTDGDGDVDTKDD</sequence>
<dbReference type="Gene3D" id="3.40.50.1820">
    <property type="entry name" value="alpha/beta hydrolase"/>
    <property type="match status" value="1"/>
</dbReference>
<dbReference type="RefSeq" id="WP_165113232.1">
    <property type="nucleotide sequence ID" value="NZ_JAALAA010000024.1"/>
</dbReference>
<proteinExistence type="predicted"/>
<keyword evidence="1" id="KW-0175">Coiled coil</keyword>
<dbReference type="Pfam" id="PF06259">
    <property type="entry name" value="Abhydrolase_8"/>
    <property type="match status" value="1"/>
</dbReference>
<evidence type="ECO:0000259" key="3">
    <source>
        <dbReference type="Pfam" id="PF06259"/>
    </source>
</evidence>
<feature type="region of interest" description="Disordered" evidence="2">
    <location>
        <begin position="550"/>
        <end position="587"/>
    </location>
</feature>
<evidence type="ECO:0000313" key="5">
    <source>
        <dbReference type="Proteomes" id="UP000483261"/>
    </source>
</evidence>
<name>A0A6M1R761_9ACTN</name>
<feature type="coiled-coil region" evidence="1">
    <location>
        <begin position="143"/>
        <end position="177"/>
    </location>
</feature>
<organism evidence="4 5">
    <name type="scientific">Nocardioides turkmenicus</name>
    <dbReference type="NCBI Taxonomy" id="2711220"/>
    <lineage>
        <taxon>Bacteria</taxon>
        <taxon>Bacillati</taxon>
        <taxon>Actinomycetota</taxon>
        <taxon>Actinomycetes</taxon>
        <taxon>Propionibacteriales</taxon>
        <taxon>Nocardioidaceae</taxon>
        <taxon>Nocardioides</taxon>
    </lineage>
</organism>
<protein>
    <recommendedName>
        <fullName evidence="3">DUF1023 domain-containing protein</fullName>
    </recommendedName>
</protein>
<dbReference type="AlphaFoldDB" id="A0A6M1R761"/>
<reference evidence="4 5" key="1">
    <citation type="submission" date="2020-02" db="EMBL/GenBank/DDBJ databases">
        <title>Whole-genome analyses of novel actinobacteria.</title>
        <authorList>
            <person name="Sahin N."/>
        </authorList>
    </citation>
    <scope>NUCLEOTIDE SEQUENCE [LARGE SCALE GENOMIC DNA]</scope>
    <source>
        <strain evidence="4 5">KC13</strain>
    </source>
</reference>
<keyword evidence="5" id="KW-1185">Reference proteome</keyword>
<feature type="region of interest" description="Disordered" evidence="2">
    <location>
        <begin position="1"/>
        <end position="22"/>
    </location>
</feature>
<gene>
    <name evidence="4" type="ORF">G5C66_22270</name>
</gene>
<dbReference type="SUPFAM" id="SSF53474">
    <property type="entry name" value="alpha/beta-Hydrolases"/>
    <property type="match status" value="1"/>
</dbReference>
<dbReference type="InterPro" id="IPR029058">
    <property type="entry name" value="AB_hydrolase_fold"/>
</dbReference>
<feature type="compositionally biased region" description="Acidic residues" evidence="2">
    <location>
        <begin position="576"/>
        <end position="587"/>
    </location>
</feature>
<comment type="caution">
    <text evidence="4">The sequence shown here is derived from an EMBL/GenBank/DDBJ whole genome shotgun (WGS) entry which is preliminary data.</text>
</comment>
<dbReference type="InterPro" id="IPR010427">
    <property type="entry name" value="DUF1023"/>
</dbReference>
<evidence type="ECO:0000313" key="4">
    <source>
        <dbReference type="EMBL" id="NGN95452.1"/>
    </source>
</evidence>
<evidence type="ECO:0000256" key="2">
    <source>
        <dbReference type="SAM" id="MobiDB-lite"/>
    </source>
</evidence>
<dbReference type="Proteomes" id="UP000483261">
    <property type="component" value="Unassembled WGS sequence"/>
</dbReference>